<dbReference type="InterPro" id="IPR051265">
    <property type="entry name" value="HIBADH-related_NP60_sf"/>
</dbReference>
<proteinExistence type="predicted"/>
<evidence type="ECO:0000313" key="6">
    <source>
        <dbReference type="EMBL" id="PWE31586.1"/>
    </source>
</evidence>
<dbReference type="InterPro" id="IPR008927">
    <property type="entry name" value="6-PGluconate_DH-like_C_sf"/>
</dbReference>
<evidence type="ECO:0000259" key="4">
    <source>
        <dbReference type="Pfam" id="PF03446"/>
    </source>
</evidence>
<feature type="domain" description="3-hydroxyisobutyrate dehydrogenase-like NAD-binding" evidence="5">
    <location>
        <begin position="172"/>
        <end position="287"/>
    </location>
</feature>
<evidence type="ECO:0000259" key="5">
    <source>
        <dbReference type="Pfam" id="PF14833"/>
    </source>
</evidence>
<dbReference type="InterPro" id="IPR013328">
    <property type="entry name" value="6PGD_dom2"/>
</dbReference>
<feature type="active site" evidence="3">
    <location>
        <position position="174"/>
    </location>
</feature>
<dbReference type="GO" id="GO:0016491">
    <property type="term" value="F:oxidoreductase activity"/>
    <property type="evidence" value="ECO:0007669"/>
    <property type="project" value="UniProtKB-KW"/>
</dbReference>
<dbReference type="PANTHER" id="PTHR43580">
    <property type="entry name" value="OXIDOREDUCTASE GLYR1-RELATED"/>
    <property type="match status" value="1"/>
</dbReference>
<dbReference type="GeneID" id="94363416"/>
<keyword evidence="2" id="KW-0520">NAD</keyword>
<sequence length="291" mass="30324">MNTTPRTGFAGLGTMGTPMALNLVRAGTPLMVWNRTAERCAPLAESGAMVADSAEALFATCETVLLMLENDRASDAVLGRGTPAFAARVAGRRIVSMGTTSADYSRTLAEDIRAAGGRYVEAPVSGSRAPAEAGQLVGMLAGDAADLDGLEALLAPVCKQVFRCGAVPGALQMKLAVNVFLITMVTGLAESAHFATRHGLDLARFVEILNAGPMASDVSRVKLDKLLRDDLSRQAAISDVLKNSRLVVGAAQAAGVAHPLMTACTDLYARTEEMGLGDEDMIAVVRAFGTI</sequence>
<dbReference type="PANTHER" id="PTHR43580:SF2">
    <property type="entry name" value="CYTOKINE-LIKE NUCLEAR FACTOR N-PAC"/>
    <property type="match status" value="1"/>
</dbReference>
<gene>
    <name evidence="6" type="ORF">C4N9_00805</name>
</gene>
<dbReference type="Pfam" id="PF03446">
    <property type="entry name" value="NAD_binding_2"/>
    <property type="match status" value="1"/>
</dbReference>
<feature type="domain" description="6-phosphogluconate dehydrogenase NADP-binding" evidence="4">
    <location>
        <begin position="8"/>
        <end position="164"/>
    </location>
</feature>
<keyword evidence="1" id="KW-0560">Oxidoreductase</keyword>
<dbReference type="Gene3D" id="1.10.1040.10">
    <property type="entry name" value="N-(1-d-carboxylethyl)-l-norvaline Dehydrogenase, domain 2"/>
    <property type="match status" value="1"/>
</dbReference>
<dbReference type="GO" id="GO:0050661">
    <property type="term" value="F:NADP binding"/>
    <property type="evidence" value="ECO:0007669"/>
    <property type="project" value="InterPro"/>
</dbReference>
<accession>A0A2U2CI87</accession>
<dbReference type="OrthoDB" id="9812907at2"/>
<dbReference type="Gene3D" id="3.40.50.720">
    <property type="entry name" value="NAD(P)-binding Rossmann-like Domain"/>
    <property type="match status" value="1"/>
</dbReference>
<dbReference type="InterPro" id="IPR015815">
    <property type="entry name" value="HIBADH-related"/>
</dbReference>
<dbReference type="Pfam" id="PF14833">
    <property type="entry name" value="NAD_binding_11"/>
    <property type="match status" value="1"/>
</dbReference>
<dbReference type="AlphaFoldDB" id="A0A2U2CI87"/>
<dbReference type="GO" id="GO:0051287">
    <property type="term" value="F:NAD binding"/>
    <property type="evidence" value="ECO:0007669"/>
    <property type="project" value="InterPro"/>
</dbReference>
<dbReference type="InterPro" id="IPR029154">
    <property type="entry name" value="HIBADH-like_NADP-bd"/>
</dbReference>
<dbReference type="InterPro" id="IPR006115">
    <property type="entry name" value="6PGDH_NADP-bd"/>
</dbReference>
<protein>
    <submittedName>
        <fullName evidence="6">2-hydroxy-3-oxopropionate reductase</fullName>
    </submittedName>
</protein>
<evidence type="ECO:0000256" key="1">
    <source>
        <dbReference type="ARBA" id="ARBA00023002"/>
    </source>
</evidence>
<evidence type="ECO:0000256" key="2">
    <source>
        <dbReference type="ARBA" id="ARBA00023027"/>
    </source>
</evidence>
<dbReference type="SUPFAM" id="SSF48179">
    <property type="entry name" value="6-phosphogluconate dehydrogenase C-terminal domain-like"/>
    <property type="match status" value="1"/>
</dbReference>
<dbReference type="SUPFAM" id="SSF51735">
    <property type="entry name" value="NAD(P)-binding Rossmann-fold domains"/>
    <property type="match status" value="1"/>
</dbReference>
<keyword evidence="7" id="KW-1185">Reference proteome</keyword>
<evidence type="ECO:0000256" key="3">
    <source>
        <dbReference type="PIRSR" id="PIRSR000103-1"/>
    </source>
</evidence>
<comment type="caution">
    <text evidence="6">The sequence shown here is derived from an EMBL/GenBank/DDBJ whole genome shotgun (WGS) entry which is preliminary data.</text>
</comment>
<dbReference type="Proteomes" id="UP000244940">
    <property type="component" value="Unassembled WGS sequence"/>
</dbReference>
<evidence type="ECO:0000313" key="7">
    <source>
        <dbReference type="Proteomes" id="UP000244940"/>
    </source>
</evidence>
<dbReference type="RefSeq" id="WP_109531387.1">
    <property type="nucleotide sequence ID" value="NZ_QEYD01000001.1"/>
</dbReference>
<dbReference type="EMBL" id="QEYD01000001">
    <property type="protein sequence ID" value="PWE31586.1"/>
    <property type="molecule type" value="Genomic_DNA"/>
</dbReference>
<organism evidence="6 7">
    <name type="scientific">Pararhodobacter marinus</name>
    <dbReference type="NCBI Taxonomy" id="2184063"/>
    <lineage>
        <taxon>Bacteria</taxon>
        <taxon>Pseudomonadati</taxon>
        <taxon>Pseudomonadota</taxon>
        <taxon>Alphaproteobacteria</taxon>
        <taxon>Rhodobacterales</taxon>
        <taxon>Paracoccaceae</taxon>
        <taxon>Pararhodobacter</taxon>
    </lineage>
</organism>
<dbReference type="InterPro" id="IPR036291">
    <property type="entry name" value="NAD(P)-bd_dom_sf"/>
</dbReference>
<name>A0A2U2CI87_9RHOB</name>
<reference evidence="6 7" key="1">
    <citation type="submission" date="2018-05" db="EMBL/GenBank/DDBJ databases">
        <title>Pararhodobacter marina sp. nov., isolated from deep-sea water of the Indian Ocean.</title>
        <authorList>
            <person name="Lai Q.Sr."/>
            <person name="Liu X."/>
            <person name="Shao Z."/>
        </authorList>
    </citation>
    <scope>NUCLEOTIDE SEQUENCE [LARGE SCALE GENOMIC DNA]</scope>
    <source>
        <strain evidence="6 7">CIC4N-9</strain>
    </source>
</reference>
<dbReference type="PIRSF" id="PIRSF000103">
    <property type="entry name" value="HIBADH"/>
    <property type="match status" value="1"/>
</dbReference>